<feature type="region of interest" description="Disordered" evidence="1">
    <location>
        <begin position="82"/>
        <end position="107"/>
    </location>
</feature>
<evidence type="ECO:0000256" key="1">
    <source>
        <dbReference type="SAM" id="MobiDB-lite"/>
    </source>
</evidence>
<organism evidence="2 3">
    <name type="scientific">Sclerotinia nivalis</name>
    <dbReference type="NCBI Taxonomy" id="352851"/>
    <lineage>
        <taxon>Eukaryota</taxon>
        <taxon>Fungi</taxon>
        <taxon>Dikarya</taxon>
        <taxon>Ascomycota</taxon>
        <taxon>Pezizomycotina</taxon>
        <taxon>Leotiomycetes</taxon>
        <taxon>Helotiales</taxon>
        <taxon>Sclerotiniaceae</taxon>
        <taxon>Sclerotinia</taxon>
    </lineage>
</organism>
<dbReference type="EMBL" id="JAPEIS010000004">
    <property type="protein sequence ID" value="KAJ8067272.1"/>
    <property type="molecule type" value="Genomic_DNA"/>
</dbReference>
<evidence type="ECO:0000313" key="2">
    <source>
        <dbReference type="EMBL" id="KAJ8067272.1"/>
    </source>
</evidence>
<keyword evidence="3" id="KW-1185">Reference proteome</keyword>
<accession>A0A9X0AQU5</accession>
<comment type="caution">
    <text evidence="2">The sequence shown here is derived from an EMBL/GenBank/DDBJ whole genome shotgun (WGS) entry which is preliminary data.</text>
</comment>
<dbReference type="AlphaFoldDB" id="A0A9X0AQU5"/>
<sequence length="122" mass="14553">MTLMKLSRKKMKRSNRICMHPKPQHTKFWSSPFSPRCIYFHLGNDIIFLSEQGYLHLNFLQIHAVTSRFHKVFQSQCLNRPSELDDSYPETSEQFHKSTERPIFTQRPRMYRSRNTPMFGGG</sequence>
<dbReference type="Proteomes" id="UP001152300">
    <property type="component" value="Unassembled WGS sequence"/>
</dbReference>
<proteinExistence type="predicted"/>
<name>A0A9X0AQU5_9HELO</name>
<gene>
    <name evidence="2" type="ORF">OCU04_004633</name>
</gene>
<reference evidence="2" key="1">
    <citation type="submission" date="2022-11" db="EMBL/GenBank/DDBJ databases">
        <title>Genome Resource of Sclerotinia nivalis Strain SnTB1, a Plant Pathogen Isolated from American Ginseng.</title>
        <authorList>
            <person name="Fan S."/>
        </authorList>
    </citation>
    <scope>NUCLEOTIDE SEQUENCE</scope>
    <source>
        <strain evidence="2">SnTB1</strain>
    </source>
</reference>
<protein>
    <submittedName>
        <fullName evidence="2">Uncharacterized protein</fullName>
    </submittedName>
</protein>
<evidence type="ECO:0000313" key="3">
    <source>
        <dbReference type="Proteomes" id="UP001152300"/>
    </source>
</evidence>